<reference evidence="2 3" key="1">
    <citation type="submission" date="2024-03" db="EMBL/GenBank/DDBJ databases">
        <title>A high-quality draft genome sequence of Diaporthe vaccinii, a causative agent of upright dieback and viscid rot disease in cranberry plants.</title>
        <authorList>
            <person name="Sarrasin M."/>
            <person name="Lang B.F."/>
            <person name="Burger G."/>
        </authorList>
    </citation>
    <scope>NUCLEOTIDE SEQUENCE [LARGE SCALE GENOMIC DNA]</scope>
    <source>
        <strain evidence="2 3">IS7</strain>
    </source>
</reference>
<evidence type="ECO:0000313" key="3">
    <source>
        <dbReference type="Proteomes" id="UP001600888"/>
    </source>
</evidence>
<sequence length="227" mass="25784">MMMPTELSVLDMVERGDSHGSLGAETPRQVDGREAHRTSEPTVQPQASIVSAQDEGLEQASGPEGLARVKDYDRRFAFYPSFSVERSLALEFRAQRISKLTMEIKALKEELKPENVSESSNLCQPDVVGGRLEEMMSQLTDSLAQYVTDTAWAHVRIVDTAEIPEESTLDELRLWLHQRSTGQAAMYRNREWHEFRMLPSPKGPIEKLVKALMPLSRLGRIFLRPFR</sequence>
<dbReference type="EMBL" id="JBAWTH010000001">
    <property type="protein sequence ID" value="KAL2293444.1"/>
    <property type="molecule type" value="Genomic_DNA"/>
</dbReference>
<organism evidence="2 3">
    <name type="scientific">Diaporthe vaccinii</name>
    <dbReference type="NCBI Taxonomy" id="105482"/>
    <lineage>
        <taxon>Eukaryota</taxon>
        <taxon>Fungi</taxon>
        <taxon>Dikarya</taxon>
        <taxon>Ascomycota</taxon>
        <taxon>Pezizomycotina</taxon>
        <taxon>Sordariomycetes</taxon>
        <taxon>Sordariomycetidae</taxon>
        <taxon>Diaporthales</taxon>
        <taxon>Diaporthaceae</taxon>
        <taxon>Diaporthe</taxon>
        <taxon>Diaporthe eres species complex</taxon>
    </lineage>
</organism>
<keyword evidence="3" id="KW-1185">Reference proteome</keyword>
<accession>A0ABR4FFG9</accession>
<feature type="compositionally biased region" description="Basic and acidic residues" evidence="1">
    <location>
        <begin position="28"/>
        <end position="39"/>
    </location>
</feature>
<feature type="region of interest" description="Disordered" evidence="1">
    <location>
        <begin position="15"/>
        <end position="61"/>
    </location>
</feature>
<gene>
    <name evidence="2" type="ORF">FJTKL_05347</name>
</gene>
<dbReference type="Proteomes" id="UP001600888">
    <property type="component" value="Unassembled WGS sequence"/>
</dbReference>
<comment type="caution">
    <text evidence="2">The sequence shown here is derived from an EMBL/GenBank/DDBJ whole genome shotgun (WGS) entry which is preliminary data.</text>
</comment>
<evidence type="ECO:0000313" key="2">
    <source>
        <dbReference type="EMBL" id="KAL2293444.1"/>
    </source>
</evidence>
<proteinExistence type="predicted"/>
<feature type="compositionally biased region" description="Polar residues" evidence="1">
    <location>
        <begin position="40"/>
        <end position="51"/>
    </location>
</feature>
<evidence type="ECO:0000256" key="1">
    <source>
        <dbReference type="SAM" id="MobiDB-lite"/>
    </source>
</evidence>
<protein>
    <submittedName>
        <fullName evidence="2">Uncharacterized protein</fullName>
    </submittedName>
</protein>
<name>A0ABR4FFG9_9PEZI</name>